<evidence type="ECO:0000256" key="1">
    <source>
        <dbReference type="SAM" id="MobiDB-lite"/>
    </source>
</evidence>
<feature type="region of interest" description="Disordered" evidence="1">
    <location>
        <begin position="1081"/>
        <end position="1135"/>
    </location>
</feature>
<dbReference type="Gene3D" id="1.10.3970.10">
    <property type="entry name" value="BSD domain"/>
    <property type="match status" value="1"/>
</dbReference>
<protein>
    <recommendedName>
        <fullName evidence="2">BSD domain-containing protein</fullName>
    </recommendedName>
</protein>
<dbReference type="SUPFAM" id="SSF117281">
    <property type="entry name" value="Kelch motif"/>
    <property type="match status" value="1"/>
</dbReference>
<name>A0A9Q1L020_9CARY</name>
<feature type="region of interest" description="Disordered" evidence="1">
    <location>
        <begin position="368"/>
        <end position="503"/>
    </location>
</feature>
<evidence type="ECO:0000313" key="3">
    <source>
        <dbReference type="EMBL" id="KAJ8452028.1"/>
    </source>
</evidence>
<feature type="compositionally biased region" description="Basic and acidic residues" evidence="1">
    <location>
        <begin position="1461"/>
        <end position="1486"/>
    </location>
</feature>
<dbReference type="PANTHER" id="PTHR46407:SF3">
    <property type="entry name" value="OS02G0208700 PROTEIN"/>
    <property type="match status" value="1"/>
</dbReference>
<dbReference type="EMBL" id="JAKOGI010000006">
    <property type="protein sequence ID" value="KAJ8452028.1"/>
    <property type="molecule type" value="Genomic_DNA"/>
</dbReference>
<dbReference type="Gene3D" id="2.120.10.80">
    <property type="entry name" value="Kelch-type beta propeller"/>
    <property type="match status" value="1"/>
</dbReference>
<feature type="compositionally biased region" description="Basic and acidic residues" evidence="1">
    <location>
        <begin position="606"/>
        <end position="615"/>
    </location>
</feature>
<feature type="compositionally biased region" description="Basic and acidic residues" evidence="1">
    <location>
        <begin position="492"/>
        <end position="502"/>
    </location>
</feature>
<dbReference type="PANTHER" id="PTHR46407">
    <property type="entry name" value="OS02G0208700 PROTEIN"/>
    <property type="match status" value="1"/>
</dbReference>
<dbReference type="SMART" id="SM00751">
    <property type="entry name" value="BSD"/>
    <property type="match status" value="1"/>
</dbReference>
<dbReference type="GO" id="GO:0080037">
    <property type="term" value="P:negative regulation of cytokinin-activated signaling pathway"/>
    <property type="evidence" value="ECO:0007669"/>
    <property type="project" value="InterPro"/>
</dbReference>
<dbReference type="Pfam" id="PF01344">
    <property type="entry name" value="Kelch_1"/>
    <property type="match status" value="1"/>
</dbReference>
<organism evidence="3 4">
    <name type="scientific">Carnegiea gigantea</name>
    <dbReference type="NCBI Taxonomy" id="171969"/>
    <lineage>
        <taxon>Eukaryota</taxon>
        <taxon>Viridiplantae</taxon>
        <taxon>Streptophyta</taxon>
        <taxon>Embryophyta</taxon>
        <taxon>Tracheophyta</taxon>
        <taxon>Spermatophyta</taxon>
        <taxon>Magnoliopsida</taxon>
        <taxon>eudicotyledons</taxon>
        <taxon>Gunneridae</taxon>
        <taxon>Pentapetalae</taxon>
        <taxon>Caryophyllales</taxon>
        <taxon>Cactineae</taxon>
        <taxon>Cactaceae</taxon>
        <taxon>Cactoideae</taxon>
        <taxon>Echinocereeae</taxon>
        <taxon>Carnegiea</taxon>
    </lineage>
</organism>
<feature type="compositionally biased region" description="Basic and acidic residues" evidence="1">
    <location>
        <begin position="1104"/>
        <end position="1118"/>
    </location>
</feature>
<evidence type="ECO:0000259" key="2">
    <source>
        <dbReference type="PROSITE" id="PS50858"/>
    </source>
</evidence>
<dbReference type="SUPFAM" id="SSF140383">
    <property type="entry name" value="BSD domain-like"/>
    <property type="match status" value="1"/>
</dbReference>
<gene>
    <name evidence="3" type="ORF">Cgig2_016609</name>
</gene>
<dbReference type="OrthoDB" id="73788at2759"/>
<feature type="compositionally biased region" description="Acidic residues" evidence="1">
    <location>
        <begin position="1356"/>
        <end position="1369"/>
    </location>
</feature>
<feature type="compositionally biased region" description="Acidic residues" evidence="1">
    <location>
        <begin position="1496"/>
        <end position="1511"/>
    </location>
</feature>
<feature type="compositionally biased region" description="Basic and acidic residues" evidence="1">
    <location>
        <begin position="1384"/>
        <end position="1413"/>
    </location>
</feature>
<dbReference type="Pfam" id="PF03909">
    <property type="entry name" value="BSD"/>
    <property type="match status" value="1"/>
</dbReference>
<feature type="region of interest" description="Disordered" evidence="1">
    <location>
        <begin position="1536"/>
        <end position="1555"/>
    </location>
</feature>
<keyword evidence="4" id="KW-1185">Reference proteome</keyword>
<dbReference type="CDD" id="cd22152">
    <property type="entry name" value="F-box_AtAFR-like"/>
    <property type="match status" value="1"/>
</dbReference>
<proteinExistence type="predicted"/>
<feature type="compositionally biased region" description="Polar residues" evidence="1">
    <location>
        <begin position="395"/>
        <end position="408"/>
    </location>
</feature>
<dbReference type="Proteomes" id="UP001153076">
    <property type="component" value="Unassembled WGS sequence"/>
</dbReference>
<evidence type="ECO:0000313" key="4">
    <source>
        <dbReference type="Proteomes" id="UP001153076"/>
    </source>
</evidence>
<dbReference type="InterPro" id="IPR015915">
    <property type="entry name" value="Kelch-typ_b-propeller"/>
</dbReference>
<dbReference type="InterPro" id="IPR005607">
    <property type="entry name" value="BSD_dom"/>
</dbReference>
<feature type="compositionally biased region" description="Low complexity" evidence="1">
    <location>
        <begin position="1090"/>
        <end position="1103"/>
    </location>
</feature>
<dbReference type="GO" id="GO:2000762">
    <property type="term" value="P:regulation of phenylpropanoid metabolic process"/>
    <property type="evidence" value="ECO:0007669"/>
    <property type="project" value="InterPro"/>
</dbReference>
<feature type="region of interest" description="Disordered" evidence="1">
    <location>
        <begin position="1356"/>
        <end position="1524"/>
    </location>
</feature>
<reference evidence="3" key="1">
    <citation type="submission" date="2022-04" db="EMBL/GenBank/DDBJ databases">
        <title>Carnegiea gigantea Genome sequencing and assembly v2.</title>
        <authorList>
            <person name="Copetti D."/>
            <person name="Sanderson M.J."/>
            <person name="Burquez A."/>
            <person name="Wojciechowski M.F."/>
        </authorList>
    </citation>
    <scope>NUCLEOTIDE SEQUENCE</scope>
    <source>
        <strain evidence="3">SGP5-SGP5p</strain>
        <tissue evidence="3">Aerial part</tissue>
    </source>
</reference>
<dbReference type="PROSITE" id="PS50858">
    <property type="entry name" value="BSD"/>
    <property type="match status" value="1"/>
</dbReference>
<feature type="region of interest" description="Disordered" evidence="1">
    <location>
        <begin position="591"/>
        <end position="666"/>
    </location>
</feature>
<dbReference type="InterPro" id="IPR006652">
    <property type="entry name" value="Kelch_1"/>
</dbReference>
<dbReference type="InterPro" id="IPR035925">
    <property type="entry name" value="BSD_dom_sf"/>
</dbReference>
<feature type="compositionally biased region" description="Basic and acidic residues" evidence="1">
    <location>
        <begin position="1425"/>
        <end position="1436"/>
    </location>
</feature>
<dbReference type="SMART" id="SM00612">
    <property type="entry name" value="Kelch"/>
    <property type="match status" value="2"/>
</dbReference>
<sequence>MVRIESEGSDPVDPLAGCSSFSLFPLSFNPPPPSSSLDASNPNFDLHSHLKAMALRSPEKLLKEAKTILDDSMQPDRTSLKASDDKTEKVSLMNDKNLQEKRPALGLKRAKFSAKPMPSQSDVVPEPNLDIGKLKDPTEFFAAFERMENAKKELQRLKGEPLMDLDQNVSCLSPRRRRPSLFGKSATYKHHSYSSTMVGDNGEILSSQEKSEKHIRSPICRDSLPETDIVNNSQHVRVSDSTSAMTSELNELDELLSCDYGGLDEAGVLDLLQDKLQIKLRDIGKPALPDFRDVQRQESETSCSTLPQMTDAITRLNGIRKATGSKRLSLSSQLIGSSVHPQLSPVQPGSPLASISLLNRHISKLSPTKDPFSALDIDSPPVRIPSPETAHGKQSDQFNTRNNLTESRTLLHGEKITGVADPSPVLEGNITTQSGEPQEQLDRAGQSAQDAAREDLQEHGASASVAHGEETTAVPGVFSPSLAANDISSTSEPKEWMDRDTQSGEVGIGTNLCDSTRSPAYGEQTAADVGEDPLVSAAMRIDPTSQNKEQDDEVDAARDSVQEELNIEGSTTENSSASGVEDCAIDKALSTEDIVIEEPNEEASESSEKKLEKGSRSKVTSRGDGSRGMVKKGGKVNPQSDASVSEKPGNKKRKAEGAPHLTAGTKWEAGLRRSTRIRMRPLEYWRGERFLYGRVHDSLVTVIGVKYSSPSKEADQPAVKVKSFVSDEYKELMDSIIPGLIDDLGRACLIRVPFQDLPTISAVCRAWSAEIRLSEFRRLRKAAGVTRPLLVLAQARHRDSNQSPGDGIKPSLPVYGLTVFDPLTGSWTSLPAIPAMPEGLPMFCGLVGCGSDLLVIGGWNPSTWRVSKEVFVYNFSSGKWRQGSDMPAPRRSFFGCASSDPDRTVLVAGGHDEDKNALRSAIMYVVAEDRWVPLPDMARERDECKVVFQRGRFRVISGYPTATQGQFERTAESFDHATWQWGPVIEDFLEPSASPSSCMAGPGGRMFAFTGHRSDDVAVQEGDKWHVAAKVPNDVCCSHWGAVYGDKMMVIGPSKFGEDQNGCVLDLENYKWSTIDMHSGSGSGHVQYDANAPSSPPRSANPNETHEHTTPDDQRSDPDQPSSNQTNPETGWSFGGLMKTLQVKSDWIEAYRRDLEEFGSGLRKETEIFREAASRTVKDLPNSIEIGASKAQTSLESVGQAVDSIGSTVWKSTAEIISQGKESLLAPADSDSSDASDFNNAGGNLNVQSVNSGRYSRYDAQLRALQCDVNTYIEEPDDVSDYNEWKSGFDLDGQSEEIEALIKENESIDGIYRRAVPNTVDHHVFWSRYYYQIHRLKQAENVRAKLVKRAISTADEEELSWDVDDEEEEEVKKFDGSTSNDSSEDQKKDNGVKKEESGDKDSKINTEDGDKMVAEGSSAQQRVGMSDKLEGKKENKTAQPAIMEVLKNEIQSEGTEGNDGEVMKKFEEKIASEGKIEPSESGKDSDISVVSTQPSAEEDDMGWDEIGDIGSDDEKKVTQIGSPNRAELRKRLSVAVDEDEDLSWDIEDDDEPIRA</sequence>
<accession>A0A9Q1L020</accession>
<feature type="compositionally biased region" description="Acidic residues" evidence="1">
    <location>
        <begin position="594"/>
        <end position="605"/>
    </location>
</feature>
<comment type="caution">
    <text evidence="3">The sequence shown here is derived from an EMBL/GenBank/DDBJ whole genome shotgun (WGS) entry which is preliminary data.</text>
</comment>
<feature type="domain" description="BSD" evidence="2">
    <location>
        <begin position="1285"/>
        <end position="1337"/>
    </location>
</feature>
<dbReference type="InterPro" id="IPR044595">
    <property type="entry name" value="KMD1-4"/>
</dbReference>